<dbReference type="EMBL" id="CAMXCT030004091">
    <property type="protein sequence ID" value="CAL4794935.1"/>
    <property type="molecule type" value="Genomic_DNA"/>
</dbReference>
<dbReference type="AlphaFoldDB" id="A0A9P1DFE7"/>
<evidence type="ECO:0000313" key="4">
    <source>
        <dbReference type="Proteomes" id="UP001152797"/>
    </source>
</evidence>
<feature type="compositionally biased region" description="Low complexity" evidence="1">
    <location>
        <begin position="224"/>
        <end position="245"/>
    </location>
</feature>
<accession>A0A9P1DFE7</accession>
<name>A0A9P1DFE7_9DINO</name>
<dbReference type="EMBL" id="CAMXCT010004091">
    <property type="protein sequence ID" value="CAI4007623.1"/>
    <property type="molecule type" value="Genomic_DNA"/>
</dbReference>
<feature type="compositionally biased region" description="Basic and acidic residues" evidence="1">
    <location>
        <begin position="1"/>
        <end position="15"/>
    </location>
</feature>
<feature type="compositionally biased region" description="Low complexity" evidence="1">
    <location>
        <begin position="160"/>
        <end position="171"/>
    </location>
</feature>
<gene>
    <name evidence="2" type="ORF">C1SCF055_LOCUS33162</name>
</gene>
<proteinExistence type="predicted"/>
<sequence length="329" mass="35354">MSDQFRDSVKSEARRLLQLTGPGLDDAPRTPPERARSCWQSPEGPQFNLWSVEPEVAQVSNSDSNPGDTKQTDDSEIVRSSTSEMAEESEMMPAADAKMMSQPADLPQCEAAREPESVDEKLKPGGKPELESEKLDAVEQKPGESLQAATETEISKLPGTAAAAAATANAACRSKSSETFLATSDDEAGPKTEPLPIKRPAAKDEIQGAPTSSGPAPLTPLKRPAAANSADDSAPAVADSDSAPPAKKPKVNQQKFTPELYAWEEKSSGDQTWKESVHGDWKVEEYVRTTGKQQGDKWRLFKHTSGKVEKSFRAAVKAGFVQCISADVD</sequence>
<comment type="caution">
    <text evidence="2">The sequence shown here is derived from an EMBL/GenBank/DDBJ whole genome shotgun (WGS) entry which is preliminary data.</text>
</comment>
<reference evidence="2" key="1">
    <citation type="submission" date="2022-10" db="EMBL/GenBank/DDBJ databases">
        <authorList>
            <person name="Chen Y."/>
            <person name="Dougan E. K."/>
            <person name="Chan C."/>
            <person name="Rhodes N."/>
            <person name="Thang M."/>
        </authorList>
    </citation>
    <scope>NUCLEOTIDE SEQUENCE</scope>
</reference>
<dbReference type="EMBL" id="CAMXCT020004091">
    <property type="protein sequence ID" value="CAL1160998.1"/>
    <property type="molecule type" value="Genomic_DNA"/>
</dbReference>
<evidence type="ECO:0000313" key="3">
    <source>
        <dbReference type="EMBL" id="CAL1160998.1"/>
    </source>
</evidence>
<organism evidence="2">
    <name type="scientific">Cladocopium goreaui</name>
    <dbReference type="NCBI Taxonomy" id="2562237"/>
    <lineage>
        <taxon>Eukaryota</taxon>
        <taxon>Sar</taxon>
        <taxon>Alveolata</taxon>
        <taxon>Dinophyceae</taxon>
        <taxon>Suessiales</taxon>
        <taxon>Symbiodiniaceae</taxon>
        <taxon>Cladocopium</taxon>
    </lineage>
</organism>
<feature type="compositionally biased region" description="Basic and acidic residues" evidence="1">
    <location>
        <begin position="26"/>
        <end position="36"/>
    </location>
</feature>
<protein>
    <submittedName>
        <fullName evidence="2">Uncharacterized protein</fullName>
    </submittedName>
</protein>
<evidence type="ECO:0000313" key="2">
    <source>
        <dbReference type="EMBL" id="CAI4007623.1"/>
    </source>
</evidence>
<feature type="region of interest" description="Disordered" evidence="1">
    <location>
        <begin position="1"/>
        <end position="258"/>
    </location>
</feature>
<feature type="compositionally biased region" description="Basic and acidic residues" evidence="1">
    <location>
        <begin position="111"/>
        <end position="142"/>
    </location>
</feature>
<keyword evidence="4" id="KW-1185">Reference proteome</keyword>
<dbReference type="Proteomes" id="UP001152797">
    <property type="component" value="Unassembled WGS sequence"/>
</dbReference>
<reference evidence="3" key="2">
    <citation type="submission" date="2024-04" db="EMBL/GenBank/DDBJ databases">
        <authorList>
            <person name="Chen Y."/>
            <person name="Shah S."/>
            <person name="Dougan E. K."/>
            <person name="Thang M."/>
            <person name="Chan C."/>
        </authorList>
    </citation>
    <scope>NUCLEOTIDE SEQUENCE [LARGE SCALE GENOMIC DNA]</scope>
</reference>
<feature type="compositionally biased region" description="Polar residues" evidence="1">
    <location>
        <begin position="58"/>
        <end position="69"/>
    </location>
</feature>
<evidence type="ECO:0000256" key="1">
    <source>
        <dbReference type="SAM" id="MobiDB-lite"/>
    </source>
</evidence>